<dbReference type="Proteomes" id="UP000002316">
    <property type="component" value="Chromosome 11"/>
</dbReference>
<accession>D0A815</accession>
<reference evidence="3" key="1">
    <citation type="journal article" date="2010" name="PLoS Negl. Trop. Dis.">
        <title>The genome sequence of Trypanosoma brucei gambiense, causative agent of chronic human african trypanosomiasis.</title>
        <authorList>
            <person name="Jackson A.P."/>
            <person name="Sanders M."/>
            <person name="Berry A."/>
            <person name="McQuillan J."/>
            <person name="Aslett M.A."/>
            <person name="Quail M.A."/>
            <person name="Chukualim B."/>
            <person name="Capewell P."/>
            <person name="MacLeod A."/>
            <person name="Melville S.E."/>
            <person name="Gibson W."/>
            <person name="Barry J.D."/>
            <person name="Berriman M."/>
            <person name="Hertz-Fowler C."/>
        </authorList>
    </citation>
    <scope>NUCLEOTIDE SEQUENCE [LARGE SCALE GENOMIC DNA]</scope>
    <source>
        <strain evidence="3">MHOM/CI/86/DAL972</strain>
    </source>
</reference>
<evidence type="ECO:0000313" key="3">
    <source>
        <dbReference type="Proteomes" id="UP000002316"/>
    </source>
</evidence>
<name>D0A815_TRYB9</name>
<organism evidence="2 3">
    <name type="scientific">Trypanosoma brucei gambiense (strain MHOM/CI/86/DAL972)</name>
    <dbReference type="NCBI Taxonomy" id="679716"/>
    <lineage>
        <taxon>Eukaryota</taxon>
        <taxon>Discoba</taxon>
        <taxon>Euglenozoa</taxon>
        <taxon>Kinetoplastea</taxon>
        <taxon>Metakinetoplastina</taxon>
        <taxon>Trypanosomatida</taxon>
        <taxon>Trypanosomatidae</taxon>
        <taxon>Trypanosoma</taxon>
    </lineage>
</organism>
<gene>
    <name evidence="2" type="ORF">TbgDal_XI9350</name>
</gene>
<keyword evidence="1" id="KW-0812">Transmembrane</keyword>
<evidence type="ECO:0000256" key="1">
    <source>
        <dbReference type="SAM" id="Phobius"/>
    </source>
</evidence>
<proteinExistence type="predicted"/>
<dbReference type="KEGG" id="tbg:TbgDal_XI9350"/>
<keyword evidence="1" id="KW-0472">Membrane</keyword>
<feature type="transmembrane region" description="Helical" evidence="1">
    <location>
        <begin position="179"/>
        <end position="204"/>
    </location>
</feature>
<dbReference type="GeneID" id="23867979"/>
<dbReference type="VEuPathDB" id="TriTrypDB:Tbg972.11.9350"/>
<dbReference type="RefSeq" id="XP_011780080.1">
    <property type="nucleotide sequence ID" value="XM_011781778.1"/>
</dbReference>
<dbReference type="EMBL" id="FN554974">
    <property type="protein sequence ID" value="CBH17816.1"/>
    <property type="molecule type" value="Genomic_DNA"/>
</dbReference>
<evidence type="ECO:0000313" key="2">
    <source>
        <dbReference type="EMBL" id="CBH17816.1"/>
    </source>
</evidence>
<dbReference type="AlphaFoldDB" id="D0A815"/>
<keyword evidence="1" id="KW-1133">Transmembrane helix</keyword>
<protein>
    <submittedName>
        <fullName evidence="2">Uncharacterized protein</fullName>
    </submittedName>
</protein>
<sequence length="213" mass="24532">MCWWFEPRHVCSLRRFYRDVGPPGVFQSYSLTSTRLVLFVGDVFRLMYKKKHSAVLSVGYRCHCRFPHPALDAICRKAVKACPMFSFTSCAQLNKFIFVPSFLLLHPPRCLWIVVVVFLCVGVKTSPVCYKSTVVLKSVFYLFRGCYTTATEVCLLSRKMRAFDPLFVSSFPNLKCQKLLLHFSFFLSLFVIELLCCCLIVSFVPSRSALEVR</sequence>